<gene>
    <name evidence="8" type="ORF">SAMN06275492_11533</name>
</gene>
<dbReference type="InterPro" id="IPR004838">
    <property type="entry name" value="NHTrfase_class1_PyrdxlP-BS"/>
</dbReference>
<keyword evidence="5" id="KW-0663">Pyridoxal phosphate</keyword>
<dbReference type="PANTHER" id="PTHR46383:SF2">
    <property type="entry name" value="AMINOTRANSFERASE"/>
    <property type="match status" value="1"/>
</dbReference>
<accession>A0A1X7JRF5</accession>
<dbReference type="EC" id="2.6.1.-" evidence="6"/>
<dbReference type="AlphaFoldDB" id="A0A1X7JRF5"/>
<dbReference type="CDD" id="cd00609">
    <property type="entry name" value="AAT_like"/>
    <property type="match status" value="1"/>
</dbReference>
<keyword evidence="4 6" id="KW-0808">Transferase</keyword>
<protein>
    <recommendedName>
        <fullName evidence="6">Aminotransferase</fullName>
        <ecNumber evidence="6">2.6.1.-</ecNumber>
    </recommendedName>
</protein>
<sequence length="406" mass="45170">MSVRFSDRIRSMNESPIRKLVPIAAAAKAKGKKVYHLNIGQPDITTPPSFLQSIRDFSQDVIAYATSPGDPKLIDAIIEYYKGYDMHFESDEVLITNGGSEALMFAMMALCDPGDEVLVPEPFYANYNAFSRCINVNVVPITTKAEEGFHLPSEAEIESRITPKTRAIVLSNPGNPTGVIYSREEMDMLSRIVRKHDMSIVADEVYREFVYDGLKYTSFGNLPEIADRVIIVDSVSKRYSACGARIGSLASKNKDFSKQVLKLCQGRLCVPTLEQVGATALYGTPTSYLDEVNEEYQKRRNTLYKALKEMPGVICEEPKGAFYVVIKMPVDDAEKFAVWMLEHFDVNNETTMIAPAEGFYSTPGLGRNEARLAYVLKDEDLAKAMDILKAGLEAYPGRVESAIPAM</sequence>
<dbReference type="Proteomes" id="UP000193355">
    <property type="component" value="Unassembled WGS sequence"/>
</dbReference>
<evidence type="ECO:0000256" key="1">
    <source>
        <dbReference type="ARBA" id="ARBA00001933"/>
    </source>
</evidence>
<organism evidence="8 9">
    <name type="scientific">Dethiosulfovibrio salsuginis</name>
    <dbReference type="NCBI Taxonomy" id="561720"/>
    <lineage>
        <taxon>Bacteria</taxon>
        <taxon>Thermotogati</taxon>
        <taxon>Synergistota</taxon>
        <taxon>Synergistia</taxon>
        <taxon>Synergistales</taxon>
        <taxon>Dethiosulfovibrionaceae</taxon>
        <taxon>Dethiosulfovibrio</taxon>
    </lineage>
</organism>
<evidence type="ECO:0000256" key="4">
    <source>
        <dbReference type="ARBA" id="ARBA00022679"/>
    </source>
</evidence>
<keyword evidence="3 6" id="KW-0032">Aminotransferase</keyword>
<evidence type="ECO:0000256" key="6">
    <source>
        <dbReference type="RuleBase" id="RU000481"/>
    </source>
</evidence>
<dbReference type="InterPro" id="IPR050596">
    <property type="entry name" value="AspAT/PAT-like"/>
</dbReference>
<reference evidence="9" key="1">
    <citation type="submission" date="2017-04" db="EMBL/GenBank/DDBJ databases">
        <authorList>
            <person name="Varghese N."/>
            <person name="Submissions S."/>
        </authorList>
    </citation>
    <scope>NUCLEOTIDE SEQUENCE [LARGE SCALE GENOMIC DNA]</scope>
    <source>
        <strain evidence="9">USBA 82</strain>
    </source>
</reference>
<keyword evidence="9" id="KW-1185">Reference proteome</keyword>
<dbReference type="EMBL" id="FXBB01000015">
    <property type="protein sequence ID" value="SMG30683.1"/>
    <property type="molecule type" value="Genomic_DNA"/>
</dbReference>
<dbReference type="NCBIfam" id="NF005744">
    <property type="entry name" value="PRK07568.1"/>
    <property type="match status" value="1"/>
</dbReference>
<evidence type="ECO:0000259" key="7">
    <source>
        <dbReference type="Pfam" id="PF00155"/>
    </source>
</evidence>
<evidence type="ECO:0000256" key="2">
    <source>
        <dbReference type="ARBA" id="ARBA00007441"/>
    </source>
</evidence>
<evidence type="ECO:0000256" key="5">
    <source>
        <dbReference type="ARBA" id="ARBA00022898"/>
    </source>
</evidence>
<comment type="similarity">
    <text evidence="2 6">Belongs to the class-I pyridoxal-phosphate-dependent aminotransferase family.</text>
</comment>
<dbReference type="PROSITE" id="PS00105">
    <property type="entry name" value="AA_TRANSFER_CLASS_1"/>
    <property type="match status" value="1"/>
</dbReference>
<evidence type="ECO:0000313" key="9">
    <source>
        <dbReference type="Proteomes" id="UP000193355"/>
    </source>
</evidence>
<dbReference type="SUPFAM" id="SSF53383">
    <property type="entry name" value="PLP-dependent transferases"/>
    <property type="match status" value="1"/>
</dbReference>
<evidence type="ECO:0000313" key="8">
    <source>
        <dbReference type="EMBL" id="SMG30683.1"/>
    </source>
</evidence>
<dbReference type="PRINTS" id="PR00753">
    <property type="entry name" value="ACCSYNTHASE"/>
</dbReference>
<evidence type="ECO:0000256" key="3">
    <source>
        <dbReference type="ARBA" id="ARBA00022576"/>
    </source>
</evidence>
<name>A0A1X7JRF5_9BACT</name>
<dbReference type="Pfam" id="PF00155">
    <property type="entry name" value="Aminotran_1_2"/>
    <property type="match status" value="1"/>
</dbReference>
<feature type="domain" description="Aminotransferase class I/classII large" evidence="7">
    <location>
        <begin position="33"/>
        <end position="347"/>
    </location>
</feature>
<dbReference type="STRING" id="561720.SAMN06275492_11533"/>
<dbReference type="InterPro" id="IPR004839">
    <property type="entry name" value="Aminotransferase_I/II_large"/>
</dbReference>
<dbReference type="GO" id="GO:0030170">
    <property type="term" value="F:pyridoxal phosphate binding"/>
    <property type="evidence" value="ECO:0007669"/>
    <property type="project" value="InterPro"/>
</dbReference>
<proteinExistence type="inferred from homology"/>
<dbReference type="InterPro" id="IPR015421">
    <property type="entry name" value="PyrdxlP-dep_Trfase_major"/>
</dbReference>
<dbReference type="Gene3D" id="3.40.640.10">
    <property type="entry name" value="Type I PLP-dependent aspartate aminotransferase-like (Major domain)"/>
    <property type="match status" value="1"/>
</dbReference>
<dbReference type="GO" id="GO:0008483">
    <property type="term" value="F:transaminase activity"/>
    <property type="evidence" value="ECO:0007669"/>
    <property type="project" value="UniProtKB-KW"/>
</dbReference>
<comment type="cofactor">
    <cofactor evidence="1 6">
        <name>pyridoxal 5'-phosphate</name>
        <dbReference type="ChEBI" id="CHEBI:597326"/>
    </cofactor>
</comment>
<dbReference type="PANTHER" id="PTHR46383">
    <property type="entry name" value="ASPARTATE AMINOTRANSFERASE"/>
    <property type="match status" value="1"/>
</dbReference>
<dbReference type="GO" id="GO:0006520">
    <property type="term" value="P:amino acid metabolic process"/>
    <property type="evidence" value="ECO:0007669"/>
    <property type="project" value="InterPro"/>
</dbReference>
<dbReference type="Gene3D" id="3.90.1150.10">
    <property type="entry name" value="Aspartate Aminotransferase, domain 1"/>
    <property type="match status" value="1"/>
</dbReference>
<dbReference type="InterPro" id="IPR015422">
    <property type="entry name" value="PyrdxlP-dep_Trfase_small"/>
</dbReference>
<dbReference type="InterPro" id="IPR015424">
    <property type="entry name" value="PyrdxlP-dep_Trfase"/>
</dbReference>